<dbReference type="OMA" id="QSSEPMI"/>
<dbReference type="OrthoDB" id="3881at2759"/>
<feature type="compositionally biased region" description="Basic and acidic residues" evidence="3">
    <location>
        <begin position="1"/>
        <end position="10"/>
    </location>
</feature>
<dbReference type="InterPro" id="IPR029071">
    <property type="entry name" value="Ubiquitin-like_domsf"/>
</dbReference>
<reference evidence="5" key="1">
    <citation type="journal article" date="2016" name="Genome Announc.">
        <title>Draft genome sequences of fungus Aspergillus calidoustus.</title>
        <authorList>
            <person name="Horn F."/>
            <person name="Linde J."/>
            <person name="Mattern D.J."/>
            <person name="Walther G."/>
            <person name="Guthke R."/>
            <person name="Scherlach K."/>
            <person name="Martin K."/>
            <person name="Brakhage A.A."/>
            <person name="Petzke L."/>
            <person name="Valiante V."/>
        </authorList>
    </citation>
    <scope>NUCLEOTIDE SEQUENCE [LARGE SCALE GENOMIC DNA]</scope>
    <source>
        <strain evidence="5">SF006504</strain>
    </source>
</reference>
<dbReference type="Proteomes" id="UP000054771">
    <property type="component" value="Unassembled WGS sequence"/>
</dbReference>
<accession>A0A0U5G0B8</accession>
<dbReference type="EMBL" id="CDMC01000005">
    <property type="protein sequence ID" value="CEL05078.1"/>
    <property type="molecule type" value="Genomic_DNA"/>
</dbReference>
<gene>
    <name evidence="4" type="ORF">ASPCAL06199</name>
</gene>
<organism evidence="4 5">
    <name type="scientific">Aspergillus calidoustus</name>
    <dbReference type="NCBI Taxonomy" id="454130"/>
    <lineage>
        <taxon>Eukaryota</taxon>
        <taxon>Fungi</taxon>
        <taxon>Dikarya</taxon>
        <taxon>Ascomycota</taxon>
        <taxon>Pezizomycotina</taxon>
        <taxon>Eurotiomycetes</taxon>
        <taxon>Eurotiomycetidae</taxon>
        <taxon>Eurotiales</taxon>
        <taxon>Aspergillaceae</taxon>
        <taxon>Aspergillus</taxon>
        <taxon>Aspergillus subgen. Nidulantes</taxon>
    </lineage>
</organism>
<sequence length="227" mass="26605">MFDAPRDERRRSRSRSPPRRPKSHGGFRWKEKRHDGNNEGDARLDRGYRNRSPRRLYDRERDRDRDGNRDRDRDRGGDRYRSDYRDRDREGGRDRDRYREGDRDRDRFQDSDRNRDRDRDRADKPRDPTSKDKPKKEKKPKAAPVGAGEEMIVVHVNDRLGTKAAIPCLPSDTVGNFKALVAAHIGREPHEILLKRQGERPFKDFITLGDYSIGNGVQLDLEVGTGD</sequence>
<feature type="compositionally biased region" description="Basic residues" evidence="3">
    <location>
        <begin position="11"/>
        <end position="27"/>
    </location>
</feature>
<protein>
    <recommendedName>
        <fullName evidence="1">Ubiquitin-like modifier HUB1</fullName>
    </recommendedName>
</protein>
<feature type="compositionally biased region" description="Basic and acidic residues" evidence="3">
    <location>
        <begin position="55"/>
        <end position="135"/>
    </location>
</feature>
<evidence type="ECO:0000313" key="5">
    <source>
        <dbReference type="Proteomes" id="UP000054771"/>
    </source>
</evidence>
<evidence type="ECO:0000313" key="4">
    <source>
        <dbReference type="EMBL" id="CEL05078.1"/>
    </source>
</evidence>
<name>A0A0U5G0B8_ASPCI</name>
<proteinExistence type="predicted"/>
<feature type="region of interest" description="Disordered" evidence="3">
    <location>
        <begin position="1"/>
        <end position="145"/>
    </location>
</feature>
<dbReference type="Gene3D" id="3.10.20.90">
    <property type="entry name" value="Phosphatidylinositol 3-kinase Catalytic Subunit, Chain A, domain 1"/>
    <property type="match status" value="1"/>
</dbReference>
<evidence type="ECO:0000256" key="2">
    <source>
        <dbReference type="ARBA" id="ARBA00022786"/>
    </source>
</evidence>
<keyword evidence="5" id="KW-1185">Reference proteome</keyword>
<keyword evidence="2" id="KW-0833">Ubl conjugation pathway</keyword>
<dbReference type="PANTHER" id="PTHR13042">
    <property type="entry name" value="UBIQUITIN-LIKE PROTEIN 5"/>
    <property type="match status" value="1"/>
</dbReference>
<feature type="compositionally biased region" description="Basic and acidic residues" evidence="3">
    <location>
        <begin position="28"/>
        <end position="48"/>
    </location>
</feature>
<evidence type="ECO:0000256" key="1">
    <source>
        <dbReference type="ARBA" id="ARBA00014108"/>
    </source>
</evidence>
<evidence type="ECO:0000256" key="3">
    <source>
        <dbReference type="SAM" id="MobiDB-lite"/>
    </source>
</evidence>
<dbReference type="STRING" id="454130.A0A0U5G0B8"/>
<dbReference type="InterPro" id="IPR039732">
    <property type="entry name" value="Hub1/Ubl5"/>
</dbReference>
<dbReference type="AlphaFoldDB" id="A0A0U5G0B8"/>
<dbReference type="SUPFAM" id="SSF54236">
    <property type="entry name" value="Ubiquitin-like"/>
    <property type="match status" value="1"/>
</dbReference>